<dbReference type="Gene3D" id="3.90.550.10">
    <property type="entry name" value="Spore Coat Polysaccharide Biosynthesis Protein SpsA, Chain A"/>
    <property type="match status" value="1"/>
</dbReference>
<dbReference type="CDD" id="cd02213">
    <property type="entry name" value="cupin_PMI_typeII_C"/>
    <property type="match status" value="1"/>
</dbReference>
<dbReference type="EC" id="2.7.7.13" evidence="8"/>
<name>A0A0K1QPJ0_PSEFL</name>
<evidence type="ECO:0000256" key="2">
    <source>
        <dbReference type="ARBA" id="ARBA00001941"/>
    </source>
</evidence>
<dbReference type="InterPro" id="IPR001538">
    <property type="entry name" value="Man6P_isomerase-2_C"/>
</dbReference>
<organism evidence="24 25">
    <name type="scientific">Pseudomonas fluorescens NCIMB 11764</name>
    <dbReference type="NCBI Taxonomy" id="1221522"/>
    <lineage>
        <taxon>Bacteria</taxon>
        <taxon>Pseudomonadati</taxon>
        <taxon>Pseudomonadota</taxon>
        <taxon>Gammaproteobacteria</taxon>
        <taxon>Pseudomonadales</taxon>
        <taxon>Pseudomonadaceae</taxon>
        <taxon>Pseudomonas</taxon>
    </lineage>
</organism>
<keyword evidence="12" id="KW-0016">Alginate biosynthesis</keyword>
<evidence type="ECO:0000256" key="10">
    <source>
        <dbReference type="ARBA" id="ARBA00022695"/>
    </source>
</evidence>
<evidence type="ECO:0000256" key="12">
    <source>
        <dbReference type="ARBA" id="ARBA00022841"/>
    </source>
</evidence>
<keyword evidence="15" id="KW-0511">Multifunctional enzyme</keyword>
<dbReference type="GO" id="GO:0004475">
    <property type="term" value="F:mannose-1-phosphate guanylyltransferase (GTP) activity"/>
    <property type="evidence" value="ECO:0007669"/>
    <property type="project" value="UniProtKB-EC"/>
</dbReference>
<evidence type="ECO:0000259" key="21">
    <source>
        <dbReference type="Pfam" id="PF00483"/>
    </source>
</evidence>
<feature type="domain" description="Nucleotidyl transferase" evidence="21">
    <location>
        <begin position="8"/>
        <end position="289"/>
    </location>
</feature>
<sequence length="476" mass="52205">MTFNLITPVVLCGGSGSRLWPLSRKSFPKQFVPLIGEKSLLQLTLERVSCLADHALMVASEEHRFLVSDSLQSAQVTGGIILEPCARNTAAAMALAALNCEKEGRDLLLFCPADHHIPDIDSFAKTVWSGIEQAKAGAIVTFGIVPSYPSTAYGYIQQGAAQENGGRCVDRFVEKPDSATAQNMLLAGNVLWNAGIFLCKATVLIAALEKHASDILAACRASLEVAESEAFSKDTNFIRPDATIFATCRSQSIDYAVMERHDNVVVVPFNGQWSDVGSWNALAELTEADDAGNRIHGQGTVSRSSNTFIHAPHRPVVALGTENLLIIDTLDAVLITHKDHVEQVKDIVVQLEKEKCSQAISHRKVSRPWGWYDSIDMGDRFQVKRIGVKPGASLSLQKHHHRAEHWIVVKGTAEVTRGIETFLLTENQSTYIPIGELHRLKNPGMVELEIIEVQSGSYLGENDIVRFEDNYGRAND</sequence>
<comment type="subunit">
    <text evidence="6">Monomer.</text>
</comment>
<evidence type="ECO:0000256" key="14">
    <source>
        <dbReference type="ARBA" id="ARBA00023235"/>
    </source>
</evidence>
<comment type="catalytic activity">
    <reaction evidence="1">
        <text>D-mannose 6-phosphate = D-fructose 6-phosphate</text>
        <dbReference type="Rhea" id="RHEA:12356"/>
        <dbReference type="ChEBI" id="CHEBI:58735"/>
        <dbReference type="ChEBI" id="CHEBI:61527"/>
        <dbReference type="EC" id="5.3.1.8"/>
    </reaction>
</comment>
<comment type="cofactor">
    <cofactor evidence="2">
        <name>Co(2+)</name>
        <dbReference type="ChEBI" id="CHEBI:48828"/>
    </cofactor>
</comment>
<dbReference type="RefSeq" id="WP_017337323.1">
    <property type="nucleotide sequence ID" value="NZ_CP010945.1"/>
</dbReference>
<proteinExistence type="inferred from homology"/>
<evidence type="ECO:0000256" key="9">
    <source>
        <dbReference type="ARBA" id="ARBA00022679"/>
    </source>
</evidence>
<comment type="function">
    <text evidence="18">Produces a precursor for alginate polymerization. The alginate layer provides a protective barrier against host immune defenses and antibiotics.</text>
</comment>
<protein>
    <recommendedName>
        <fullName evidence="19">Alginate biosynthesis protein AlgA</fullName>
        <ecNumber evidence="8">2.7.7.13</ecNumber>
        <ecNumber evidence="7">5.3.1.8</ecNumber>
    </recommendedName>
</protein>
<evidence type="ECO:0000256" key="8">
    <source>
        <dbReference type="ARBA" id="ARBA00012387"/>
    </source>
</evidence>
<dbReference type="SUPFAM" id="SSF53448">
    <property type="entry name" value="Nucleotide-diphospho-sugar transferases"/>
    <property type="match status" value="1"/>
</dbReference>
<dbReference type="InterPro" id="IPR011051">
    <property type="entry name" value="RmlC_Cupin_sf"/>
</dbReference>
<evidence type="ECO:0000256" key="20">
    <source>
        <dbReference type="RuleBase" id="RU004190"/>
    </source>
</evidence>
<dbReference type="InterPro" id="IPR049577">
    <property type="entry name" value="GMPP_N"/>
</dbReference>
<dbReference type="AlphaFoldDB" id="A0A0K1QPJ0"/>
<evidence type="ECO:0000259" key="23">
    <source>
        <dbReference type="Pfam" id="PF22640"/>
    </source>
</evidence>
<comment type="pathway">
    <text evidence="3">Nucleotide-sugar biosynthesis; GDP-alpha-D-mannose biosynthesis; alpha-D-mannose 1-phosphate from D-fructose 6-phosphate: step 1/2.</text>
</comment>
<dbReference type="FunFam" id="2.60.120.10:FF:000032">
    <property type="entry name" value="Mannose-1-phosphate guanylyltransferase/mannose-6-phosphate isomerase"/>
    <property type="match status" value="1"/>
</dbReference>
<evidence type="ECO:0000256" key="16">
    <source>
        <dbReference type="ARBA" id="ARBA00023285"/>
    </source>
</evidence>
<dbReference type="CDD" id="cd02509">
    <property type="entry name" value="GDP-M1P_Guanylyltransferase"/>
    <property type="match status" value="1"/>
</dbReference>
<evidence type="ECO:0000256" key="5">
    <source>
        <dbReference type="ARBA" id="ARBA00006115"/>
    </source>
</evidence>
<evidence type="ECO:0000256" key="18">
    <source>
        <dbReference type="ARBA" id="ARBA00057590"/>
    </source>
</evidence>
<dbReference type="PANTHER" id="PTHR46390:SF1">
    <property type="entry name" value="MANNOSE-1-PHOSPHATE GUANYLYLTRANSFERASE"/>
    <property type="match status" value="1"/>
</dbReference>
<evidence type="ECO:0000313" key="25">
    <source>
        <dbReference type="Proteomes" id="UP000017175"/>
    </source>
</evidence>
<evidence type="ECO:0000313" key="24">
    <source>
        <dbReference type="EMBL" id="AKV07582.1"/>
    </source>
</evidence>
<dbReference type="eggNOG" id="COG0662">
    <property type="taxonomic scope" value="Bacteria"/>
</dbReference>
<evidence type="ECO:0000256" key="1">
    <source>
        <dbReference type="ARBA" id="ARBA00000757"/>
    </source>
</evidence>
<evidence type="ECO:0000256" key="13">
    <source>
        <dbReference type="ARBA" id="ARBA00023134"/>
    </source>
</evidence>
<keyword evidence="13" id="KW-0342">GTP-binding</keyword>
<reference evidence="24 25" key="1">
    <citation type="journal article" date="2012" name="J. Bacteriol.">
        <title>Draft genome sequence of the cyanide-utilizing bacterium Pseudomonas fluorescens strain NCIMB 11764.</title>
        <authorList>
            <person name="Vilo C.A."/>
            <person name="Benedik M.J."/>
            <person name="Kunz D.A."/>
            <person name="Dong Q."/>
        </authorList>
    </citation>
    <scope>NUCLEOTIDE SEQUENCE [LARGE SCALE GENOMIC DNA]</scope>
    <source>
        <strain evidence="24 25">NCIMB 11764</strain>
    </source>
</reference>
<evidence type="ECO:0000256" key="6">
    <source>
        <dbReference type="ARBA" id="ARBA00011245"/>
    </source>
</evidence>
<evidence type="ECO:0000256" key="17">
    <source>
        <dbReference type="ARBA" id="ARBA00047343"/>
    </source>
</evidence>
<dbReference type="UniPathway" id="UPA00126">
    <property type="reaction ID" value="UER00930"/>
</dbReference>
<feature type="domain" description="MannoseP isomerase/GMP-like beta-helix" evidence="23">
    <location>
        <begin position="304"/>
        <end position="351"/>
    </location>
</feature>
<keyword evidence="11" id="KW-0547">Nucleotide-binding</keyword>
<dbReference type="NCBIfam" id="TIGR01479">
    <property type="entry name" value="GMP_PMI"/>
    <property type="match status" value="1"/>
</dbReference>
<dbReference type="SUPFAM" id="SSF51182">
    <property type="entry name" value="RmlC-like cupins"/>
    <property type="match status" value="1"/>
</dbReference>
<dbReference type="GO" id="GO:0042121">
    <property type="term" value="P:alginic acid biosynthetic process"/>
    <property type="evidence" value="ECO:0007669"/>
    <property type="project" value="UniProtKB-KW"/>
</dbReference>
<evidence type="ECO:0000256" key="11">
    <source>
        <dbReference type="ARBA" id="ARBA00022741"/>
    </source>
</evidence>
<keyword evidence="16" id="KW-0170">Cobalt</keyword>
<evidence type="ECO:0000256" key="19">
    <source>
        <dbReference type="ARBA" id="ARBA00067387"/>
    </source>
</evidence>
<dbReference type="FunFam" id="3.90.550.10:FF:000046">
    <property type="entry name" value="Mannose-1-phosphate guanylyltransferase (GDP)"/>
    <property type="match status" value="1"/>
</dbReference>
<dbReference type="Gene3D" id="2.60.120.10">
    <property type="entry name" value="Jelly Rolls"/>
    <property type="match status" value="1"/>
</dbReference>
<comment type="catalytic activity">
    <reaction evidence="17">
        <text>alpha-D-mannose 1-phosphate + GTP + H(+) = GDP-alpha-D-mannose + diphosphate</text>
        <dbReference type="Rhea" id="RHEA:15229"/>
        <dbReference type="ChEBI" id="CHEBI:15378"/>
        <dbReference type="ChEBI" id="CHEBI:33019"/>
        <dbReference type="ChEBI" id="CHEBI:37565"/>
        <dbReference type="ChEBI" id="CHEBI:57527"/>
        <dbReference type="ChEBI" id="CHEBI:58409"/>
        <dbReference type="EC" id="2.7.7.13"/>
    </reaction>
</comment>
<keyword evidence="9 24" id="KW-0808">Transferase</keyword>
<dbReference type="eggNOG" id="COG0836">
    <property type="taxonomic scope" value="Bacteria"/>
</dbReference>
<comment type="pathway">
    <text evidence="4">Nucleotide-sugar biosynthesis; GDP-alpha-D-mannose biosynthesis; GDP-alpha-D-mannose from alpha-D-mannose 1-phosphate (GTP route): step 1/1.</text>
</comment>
<gene>
    <name evidence="24" type="primary">cpsB</name>
    <name evidence="24" type="ORF">B723_14600</name>
</gene>
<dbReference type="InterPro" id="IPR054566">
    <property type="entry name" value="ManC/GMP-like_b-helix"/>
</dbReference>
<dbReference type="InterPro" id="IPR051161">
    <property type="entry name" value="Mannose-6P_isomerase_type2"/>
</dbReference>
<dbReference type="Pfam" id="PF00483">
    <property type="entry name" value="NTP_transferase"/>
    <property type="match status" value="1"/>
</dbReference>
<dbReference type="GO" id="GO:0009298">
    <property type="term" value="P:GDP-mannose biosynthetic process"/>
    <property type="evidence" value="ECO:0007669"/>
    <property type="project" value="UniProtKB-UniPathway"/>
</dbReference>
<dbReference type="OrthoDB" id="9806359at2"/>
<dbReference type="EMBL" id="CP010945">
    <property type="protein sequence ID" value="AKV07582.1"/>
    <property type="molecule type" value="Genomic_DNA"/>
</dbReference>
<evidence type="ECO:0000256" key="3">
    <source>
        <dbReference type="ARBA" id="ARBA00004666"/>
    </source>
</evidence>
<dbReference type="Pfam" id="PF01050">
    <property type="entry name" value="MannoseP_isomer"/>
    <property type="match status" value="1"/>
</dbReference>
<dbReference type="InterPro" id="IPR029044">
    <property type="entry name" value="Nucleotide-diphossugar_trans"/>
</dbReference>
<dbReference type="GO" id="GO:0005525">
    <property type="term" value="F:GTP binding"/>
    <property type="evidence" value="ECO:0007669"/>
    <property type="project" value="UniProtKB-KW"/>
</dbReference>
<feature type="domain" description="Mannose-6-phosphate isomerase type II C-terminal" evidence="22">
    <location>
        <begin position="359"/>
        <end position="469"/>
    </location>
</feature>
<dbReference type="InterPro" id="IPR005835">
    <property type="entry name" value="NTP_transferase_dom"/>
</dbReference>
<dbReference type="Pfam" id="PF22640">
    <property type="entry name" value="ManC_GMP_beta-helix"/>
    <property type="match status" value="1"/>
</dbReference>
<evidence type="ECO:0000259" key="22">
    <source>
        <dbReference type="Pfam" id="PF01050"/>
    </source>
</evidence>
<accession>A0A0K1QPJ0</accession>
<dbReference type="PANTHER" id="PTHR46390">
    <property type="entry name" value="MANNOSE-1-PHOSPHATE GUANYLYLTRANSFERASE"/>
    <property type="match status" value="1"/>
</dbReference>
<evidence type="ECO:0000256" key="15">
    <source>
        <dbReference type="ARBA" id="ARBA00023268"/>
    </source>
</evidence>
<evidence type="ECO:0000256" key="4">
    <source>
        <dbReference type="ARBA" id="ARBA00004823"/>
    </source>
</evidence>
<keyword evidence="14" id="KW-0413">Isomerase</keyword>
<dbReference type="GO" id="GO:0004476">
    <property type="term" value="F:mannose-6-phosphate isomerase activity"/>
    <property type="evidence" value="ECO:0007669"/>
    <property type="project" value="UniProtKB-EC"/>
</dbReference>
<dbReference type="EC" id="5.3.1.8" evidence="7"/>
<dbReference type="Proteomes" id="UP000017175">
    <property type="component" value="Chromosome"/>
</dbReference>
<keyword evidence="10 24" id="KW-0548">Nucleotidyltransferase</keyword>
<comment type="similarity">
    <text evidence="5 20">Belongs to the mannose-6-phosphate isomerase type 2 family.</text>
</comment>
<dbReference type="InterPro" id="IPR014710">
    <property type="entry name" value="RmlC-like_jellyroll"/>
</dbReference>
<dbReference type="InterPro" id="IPR006375">
    <property type="entry name" value="Man1P_GuaTrfase/Man6P_Isoase"/>
</dbReference>
<evidence type="ECO:0000256" key="7">
    <source>
        <dbReference type="ARBA" id="ARBA00011956"/>
    </source>
</evidence>